<accession>A0AAD5XW27</accession>
<dbReference type="EMBL" id="JADGJW010001350">
    <property type="protein sequence ID" value="KAJ3204022.1"/>
    <property type="molecule type" value="Genomic_DNA"/>
</dbReference>
<dbReference type="InterPro" id="IPR032710">
    <property type="entry name" value="NTF2-like_dom_sf"/>
</dbReference>
<dbReference type="Gene3D" id="3.10.450.50">
    <property type="match status" value="1"/>
</dbReference>
<dbReference type="SUPFAM" id="SSF54427">
    <property type="entry name" value="NTF2-like"/>
    <property type="match status" value="1"/>
</dbReference>
<organism evidence="2 3">
    <name type="scientific">Clydaea vesicula</name>
    <dbReference type="NCBI Taxonomy" id="447962"/>
    <lineage>
        <taxon>Eukaryota</taxon>
        <taxon>Fungi</taxon>
        <taxon>Fungi incertae sedis</taxon>
        <taxon>Chytridiomycota</taxon>
        <taxon>Chytridiomycota incertae sedis</taxon>
        <taxon>Chytridiomycetes</taxon>
        <taxon>Lobulomycetales</taxon>
        <taxon>Lobulomycetaceae</taxon>
        <taxon>Clydaea</taxon>
    </lineage>
</organism>
<evidence type="ECO:0000313" key="3">
    <source>
        <dbReference type="Proteomes" id="UP001211065"/>
    </source>
</evidence>
<keyword evidence="3" id="KW-1185">Reference proteome</keyword>
<proteinExistence type="predicted"/>
<gene>
    <name evidence="2" type="ORF">HK099_001301</name>
</gene>
<protein>
    <recommendedName>
        <fullName evidence="1">SnoaL-like domain-containing protein</fullName>
    </recommendedName>
</protein>
<feature type="domain" description="SnoaL-like" evidence="1">
    <location>
        <begin position="4"/>
        <end position="130"/>
    </location>
</feature>
<dbReference type="Pfam" id="PF13577">
    <property type="entry name" value="SnoaL_4"/>
    <property type="match status" value="1"/>
</dbReference>
<name>A0AAD5XW27_9FUNG</name>
<evidence type="ECO:0000259" key="1">
    <source>
        <dbReference type="Pfam" id="PF13577"/>
    </source>
</evidence>
<dbReference type="CDD" id="cd00531">
    <property type="entry name" value="NTF2_like"/>
    <property type="match status" value="1"/>
</dbReference>
<dbReference type="InterPro" id="IPR037401">
    <property type="entry name" value="SnoaL-like"/>
</dbReference>
<comment type="caution">
    <text evidence="2">The sequence shown here is derived from an EMBL/GenBank/DDBJ whole genome shotgun (WGS) entry which is preliminary data.</text>
</comment>
<reference evidence="2" key="1">
    <citation type="submission" date="2020-05" db="EMBL/GenBank/DDBJ databases">
        <title>Phylogenomic resolution of chytrid fungi.</title>
        <authorList>
            <person name="Stajich J.E."/>
            <person name="Amses K."/>
            <person name="Simmons R."/>
            <person name="Seto K."/>
            <person name="Myers J."/>
            <person name="Bonds A."/>
            <person name="Quandt C.A."/>
            <person name="Barry K."/>
            <person name="Liu P."/>
            <person name="Grigoriev I."/>
            <person name="Longcore J.E."/>
            <person name="James T.Y."/>
        </authorList>
    </citation>
    <scope>NUCLEOTIDE SEQUENCE</scope>
    <source>
        <strain evidence="2">JEL0476</strain>
    </source>
</reference>
<dbReference type="AlphaFoldDB" id="A0AAD5XW27"/>
<dbReference type="Proteomes" id="UP001211065">
    <property type="component" value="Unassembled WGS sequence"/>
</dbReference>
<evidence type="ECO:0000313" key="2">
    <source>
        <dbReference type="EMBL" id="KAJ3204022.1"/>
    </source>
</evidence>
<sequence length="148" mass="17259">MSKELAKVYNIYNLINSFFHYVDDFSLDVTTSEKFSDLFDENATFSFPKRNLEKKGREEIKQLCESMGTMFRGYSHLEYNIVVKVEEDSKTATSRSYWSAHNTFGELTAIGKHGDKFIFDETKGWLFAERVVELRWTKEEGSLVPLIL</sequence>